<dbReference type="RefSeq" id="WP_017983429.1">
    <property type="nucleotide sequence ID" value="NZ_AQUL01000001.1"/>
</dbReference>
<dbReference type="GO" id="GO:0016787">
    <property type="term" value="F:hydrolase activity"/>
    <property type="evidence" value="ECO:0007669"/>
    <property type="project" value="UniProtKB-KW"/>
</dbReference>
<protein>
    <submittedName>
        <fullName evidence="3">Hydrolase</fullName>
    </submittedName>
</protein>
<accession>A0A076MUQ9</accession>
<dbReference type="STRING" id="1068978.AMETH_4506"/>
<dbReference type="PRINTS" id="PR00111">
    <property type="entry name" value="ABHYDROLASE"/>
</dbReference>
<organism evidence="3 4">
    <name type="scientific">Amycolatopsis methanolica 239</name>
    <dbReference type="NCBI Taxonomy" id="1068978"/>
    <lineage>
        <taxon>Bacteria</taxon>
        <taxon>Bacillati</taxon>
        <taxon>Actinomycetota</taxon>
        <taxon>Actinomycetes</taxon>
        <taxon>Pseudonocardiales</taxon>
        <taxon>Pseudonocardiaceae</taxon>
        <taxon>Amycolatopsis</taxon>
        <taxon>Amycolatopsis methanolica group</taxon>
    </lineage>
</organism>
<name>A0A076MUQ9_AMYME</name>
<dbReference type="eggNOG" id="COG2267">
    <property type="taxonomic scope" value="Bacteria"/>
</dbReference>
<dbReference type="Pfam" id="PF12697">
    <property type="entry name" value="Abhydrolase_6"/>
    <property type="match status" value="1"/>
</dbReference>
<reference evidence="3 4" key="1">
    <citation type="submission" date="2014-07" db="EMBL/GenBank/DDBJ databases">
        <title>Whole Genome Sequence of the Amycolatopsis methanolica 239.</title>
        <authorList>
            <person name="Tang B."/>
        </authorList>
    </citation>
    <scope>NUCLEOTIDE SEQUENCE [LARGE SCALE GENOMIC DNA]</scope>
    <source>
        <strain evidence="3 4">239</strain>
    </source>
</reference>
<dbReference type="HOGENOM" id="CLU_020336_50_2_11"/>
<evidence type="ECO:0000313" key="4">
    <source>
        <dbReference type="Proteomes" id="UP000062973"/>
    </source>
</evidence>
<dbReference type="PATRIC" id="fig|1068978.7.peg.4836"/>
<dbReference type="EMBL" id="CP009110">
    <property type="protein sequence ID" value="AIJ24598.1"/>
    <property type="molecule type" value="Genomic_DNA"/>
</dbReference>
<evidence type="ECO:0000313" key="3">
    <source>
        <dbReference type="EMBL" id="AIJ24598.1"/>
    </source>
</evidence>
<evidence type="ECO:0000256" key="1">
    <source>
        <dbReference type="ARBA" id="ARBA00022801"/>
    </source>
</evidence>
<dbReference type="OrthoDB" id="27092at2"/>
<dbReference type="GO" id="GO:0016020">
    <property type="term" value="C:membrane"/>
    <property type="evidence" value="ECO:0007669"/>
    <property type="project" value="TreeGrafter"/>
</dbReference>
<proteinExistence type="predicted"/>
<evidence type="ECO:0000259" key="2">
    <source>
        <dbReference type="Pfam" id="PF12697"/>
    </source>
</evidence>
<dbReference type="PANTHER" id="PTHR43798">
    <property type="entry name" value="MONOACYLGLYCEROL LIPASE"/>
    <property type="match status" value="1"/>
</dbReference>
<dbReference type="Gene3D" id="3.40.50.1820">
    <property type="entry name" value="alpha/beta hydrolase"/>
    <property type="match status" value="1"/>
</dbReference>
<sequence>MTVHTVTAHHLVLHDRIGFVQDATPREPNGTTLVLVHTAGQSGVQWRHALRSLSELGYRVLVPDLPGHGHSEPAPGGAVRDLREYADWLVRLLEVLEVTRPVVVGCSIGGKIAQDLAARYGDRLDAAVSMCAESGPGRVQLHALERELEDSAAAARADRTHLGTRAVVGRRVARGRAELIARMHCREDPLVSTSDLIGWGAHDVRPLLPRIPCPITFVAGEDDLWVDARSVAESARQAPDGRFVLLPGYGHYPMEEMDDFAKVLDGWLGEMKEGRP</sequence>
<dbReference type="AlphaFoldDB" id="A0A076MUQ9"/>
<dbReference type="KEGG" id="amq:AMETH_4506"/>
<feature type="domain" description="AB hydrolase-1" evidence="2">
    <location>
        <begin position="33"/>
        <end position="262"/>
    </location>
</feature>
<dbReference type="SUPFAM" id="SSF53474">
    <property type="entry name" value="alpha/beta-Hydrolases"/>
    <property type="match status" value="1"/>
</dbReference>
<dbReference type="InterPro" id="IPR000073">
    <property type="entry name" value="AB_hydrolase_1"/>
</dbReference>
<keyword evidence="4" id="KW-1185">Reference proteome</keyword>
<dbReference type="InterPro" id="IPR029058">
    <property type="entry name" value="AB_hydrolase_fold"/>
</dbReference>
<dbReference type="InterPro" id="IPR050266">
    <property type="entry name" value="AB_hydrolase_sf"/>
</dbReference>
<dbReference type="Proteomes" id="UP000062973">
    <property type="component" value="Chromosome"/>
</dbReference>
<gene>
    <name evidence="3" type="ORF">AMETH_4506</name>
</gene>
<dbReference type="PANTHER" id="PTHR43798:SF31">
    <property type="entry name" value="AB HYDROLASE SUPERFAMILY PROTEIN YCLE"/>
    <property type="match status" value="1"/>
</dbReference>
<keyword evidence="1 3" id="KW-0378">Hydrolase</keyword>